<proteinExistence type="predicted"/>
<evidence type="ECO:0000313" key="2">
    <source>
        <dbReference type="Proteomes" id="UP001207337"/>
    </source>
</evidence>
<dbReference type="Proteomes" id="UP001207337">
    <property type="component" value="Unassembled WGS sequence"/>
</dbReference>
<comment type="caution">
    <text evidence="1">The sequence shown here is derived from an EMBL/GenBank/DDBJ whole genome shotgun (WGS) entry which is preliminary data.</text>
</comment>
<keyword evidence="2" id="KW-1185">Reference proteome</keyword>
<evidence type="ECO:0000313" key="1">
    <source>
        <dbReference type="EMBL" id="MCW9713213.1"/>
    </source>
</evidence>
<reference evidence="1 2" key="1">
    <citation type="submission" date="2021-11" db="EMBL/GenBank/DDBJ databases">
        <title>Aliifidinibius sp. nov., a new bacterium isolated from saline soil.</title>
        <authorList>
            <person name="Galisteo C."/>
            <person name="De La Haba R."/>
            <person name="Sanchez-Porro C."/>
            <person name="Ventosa A."/>
        </authorList>
    </citation>
    <scope>NUCLEOTIDE SEQUENCE [LARGE SCALE GENOMIC DNA]</scope>
    <source>
        <strain evidence="1 2">KACC 190600</strain>
    </source>
</reference>
<dbReference type="EMBL" id="JAJNDC010000002">
    <property type="protein sequence ID" value="MCW9713213.1"/>
    <property type="molecule type" value="Genomic_DNA"/>
</dbReference>
<sequence length="108" mass="12257">MPDFNDFIDQLKNELVNRASKLGDEVKDEFIKDGRTFAEEAEDDLKRWTKLMAEGKLTKEDLKFLVNGKKDLAKMEALKHKGIAKAQLDQYKSSIVDSVITSASEMFG</sequence>
<gene>
    <name evidence="1" type="ORF">LQ318_09875</name>
</gene>
<accession>A0ABT3PZB5</accession>
<organism evidence="1 2">
    <name type="scientific">Fodinibius salicampi</name>
    <dbReference type="NCBI Taxonomy" id="1920655"/>
    <lineage>
        <taxon>Bacteria</taxon>
        <taxon>Pseudomonadati</taxon>
        <taxon>Balneolota</taxon>
        <taxon>Balneolia</taxon>
        <taxon>Balneolales</taxon>
        <taxon>Balneolaceae</taxon>
        <taxon>Fodinibius</taxon>
    </lineage>
</organism>
<protein>
    <submittedName>
        <fullName evidence="1">Uncharacterized protein</fullName>
    </submittedName>
</protein>
<name>A0ABT3PZB5_9BACT</name>
<dbReference type="RefSeq" id="WP_265789738.1">
    <property type="nucleotide sequence ID" value="NZ_BAABRS010000002.1"/>
</dbReference>